<evidence type="ECO:0000256" key="3">
    <source>
        <dbReference type="ARBA" id="ARBA00022989"/>
    </source>
</evidence>
<feature type="transmembrane region" description="Helical" evidence="5">
    <location>
        <begin position="156"/>
        <end position="176"/>
    </location>
</feature>
<accession>A0A6A6W3A3</accession>
<feature type="domain" description="MARVEL" evidence="6">
    <location>
        <begin position="4"/>
        <end position="168"/>
    </location>
</feature>
<evidence type="ECO:0000256" key="5">
    <source>
        <dbReference type="SAM" id="Phobius"/>
    </source>
</evidence>
<protein>
    <recommendedName>
        <fullName evidence="6">MARVEL domain-containing protein</fullName>
    </recommendedName>
</protein>
<dbReference type="Pfam" id="PF01284">
    <property type="entry name" value="MARVEL"/>
    <property type="match status" value="1"/>
</dbReference>
<dbReference type="Proteomes" id="UP000799437">
    <property type="component" value="Unassembled WGS sequence"/>
</dbReference>
<evidence type="ECO:0000256" key="1">
    <source>
        <dbReference type="ARBA" id="ARBA00004141"/>
    </source>
</evidence>
<dbReference type="GO" id="GO:0032126">
    <property type="term" value="C:eisosome"/>
    <property type="evidence" value="ECO:0007669"/>
    <property type="project" value="TreeGrafter"/>
</dbReference>
<gene>
    <name evidence="7" type="ORF">EJ05DRAFT_66086</name>
</gene>
<feature type="transmembrane region" description="Helical" evidence="5">
    <location>
        <begin position="40"/>
        <end position="61"/>
    </location>
</feature>
<reference evidence="7" key="1">
    <citation type="journal article" date="2020" name="Stud. Mycol.">
        <title>101 Dothideomycetes genomes: a test case for predicting lifestyles and emergence of pathogens.</title>
        <authorList>
            <person name="Haridas S."/>
            <person name="Albert R."/>
            <person name="Binder M."/>
            <person name="Bloem J."/>
            <person name="Labutti K."/>
            <person name="Salamov A."/>
            <person name="Andreopoulos B."/>
            <person name="Baker S."/>
            <person name="Barry K."/>
            <person name="Bills G."/>
            <person name="Bluhm B."/>
            <person name="Cannon C."/>
            <person name="Castanera R."/>
            <person name="Culley D."/>
            <person name="Daum C."/>
            <person name="Ezra D."/>
            <person name="Gonzalez J."/>
            <person name="Henrissat B."/>
            <person name="Kuo A."/>
            <person name="Liang C."/>
            <person name="Lipzen A."/>
            <person name="Lutzoni F."/>
            <person name="Magnuson J."/>
            <person name="Mondo S."/>
            <person name="Nolan M."/>
            <person name="Ohm R."/>
            <person name="Pangilinan J."/>
            <person name="Park H.-J."/>
            <person name="Ramirez L."/>
            <person name="Alfaro M."/>
            <person name="Sun H."/>
            <person name="Tritt A."/>
            <person name="Yoshinaga Y."/>
            <person name="Zwiers L.-H."/>
            <person name="Turgeon B."/>
            <person name="Goodwin S."/>
            <person name="Spatafora J."/>
            <person name="Crous P."/>
            <person name="Grigoriev I."/>
        </authorList>
    </citation>
    <scope>NUCLEOTIDE SEQUENCE</scope>
    <source>
        <strain evidence="7">CBS 121739</strain>
    </source>
</reference>
<dbReference type="PANTHER" id="PTHR28165">
    <property type="entry name" value="NON-CLASSICAL EXPORT PROTEIN 2-RELATED"/>
    <property type="match status" value="1"/>
</dbReference>
<dbReference type="AlphaFoldDB" id="A0A6A6W3A3"/>
<keyword evidence="8" id="KW-1185">Reference proteome</keyword>
<evidence type="ECO:0000256" key="2">
    <source>
        <dbReference type="ARBA" id="ARBA00022692"/>
    </source>
</evidence>
<dbReference type="OrthoDB" id="2017497at2759"/>
<dbReference type="PANTHER" id="PTHR28165:SF2">
    <property type="entry name" value="MARVEL DOMAIN-CONTAINING PROTEIN"/>
    <property type="match status" value="1"/>
</dbReference>
<dbReference type="GeneID" id="54490911"/>
<organism evidence="7 8">
    <name type="scientific">Pseudovirgaria hyperparasitica</name>
    <dbReference type="NCBI Taxonomy" id="470096"/>
    <lineage>
        <taxon>Eukaryota</taxon>
        <taxon>Fungi</taxon>
        <taxon>Dikarya</taxon>
        <taxon>Ascomycota</taxon>
        <taxon>Pezizomycotina</taxon>
        <taxon>Dothideomycetes</taxon>
        <taxon>Dothideomycetes incertae sedis</taxon>
        <taxon>Acrospermales</taxon>
        <taxon>Acrospermaceae</taxon>
        <taxon>Pseudovirgaria</taxon>
    </lineage>
</organism>
<name>A0A6A6W3A3_9PEZI</name>
<feature type="transmembrane region" description="Helical" evidence="5">
    <location>
        <begin position="67"/>
        <end position="90"/>
    </location>
</feature>
<dbReference type="GO" id="GO:0005886">
    <property type="term" value="C:plasma membrane"/>
    <property type="evidence" value="ECO:0007669"/>
    <property type="project" value="TreeGrafter"/>
</dbReference>
<evidence type="ECO:0000259" key="6">
    <source>
        <dbReference type="Pfam" id="PF01284"/>
    </source>
</evidence>
<dbReference type="GO" id="GO:0070941">
    <property type="term" value="P:eisosome assembly"/>
    <property type="evidence" value="ECO:0007669"/>
    <property type="project" value="TreeGrafter"/>
</dbReference>
<evidence type="ECO:0000313" key="8">
    <source>
        <dbReference type="Proteomes" id="UP000799437"/>
    </source>
</evidence>
<feature type="transmembrane region" description="Helical" evidence="5">
    <location>
        <begin position="6"/>
        <end position="28"/>
    </location>
</feature>
<dbReference type="GO" id="GO:0072659">
    <property type="term" value="P:protein localization to plasma membrane"/>
    <property type="evidence" value="ECO:0007669"/>
    <property type="project" value="TreeGrafter"/>
</dbReference>
<dbReference type="InterPro" id="IPR052649">
    <property type="entry name" value="NCE102-like"/>
</dbReference>
<sequence length="186" mass="19550">MIVTLVTRAFQLIFAAIVLGLSVSMTQWQAVGKAPATTGYAAFCGGWGLVAAAIGLIASFIEAIPALVIIAIDALSALIFLAGGIALTVAMKGLSCSSSLQNYPSLFDNKIVNGGCIEQDGERLCGTGGRPGDDEDDVQTRANSLKGRCQRGQADYVFLFLGMVMFLMAIGVTFFAKKRGSRKMVV</sequence>
<keyword evidence="4 5" id="KW-0472">Membrane</keyword>
<dbReference type="EMBL" id="ML996575">
    <property type="protein sequence ID" value="KAF2756494.1"/>
    <property type="molecule type" value="Genomic_DNA"/>
</dbReference>
<proteinExistence type="predicted"/>
<evidence type="ECO:0000313" key="7">
    <source>
        <dbReference type="EMBL" id="KAF2756494.1"/>
    </source>
</evidence>
<comment type="subcellular location">
    <subcellularLocation>
        <location evidence="1">Membrane</location>
        <topology evidence="1">Multi-pass membrane protein</topology>
    </subcellularLocation>
</comment>
<dbReference type="RefSeq" id="XP_033598945.1">
    <property type="nucleotide sequence ID" value="XM_033749857.1"/>
</dbReference>
<dbReference type="InterPro" id="IPR008253">
    <property type="entry name" value="Marvel"/>
</dbReference>
<keyword evidence="3 5" id="KW-1133">Transmembrane helix</keyword>
<evidence type="ECO:0000256" key="4">
    <source>
        <dbReference type="ARBA" id="ARBA00023136"/>
    </source>
</evidence>
<keyword evidence="2 5" id="KW-0812">Transmembrane</keyword>